<dbReference type="InterPro" id="IPR036291">
    <property type="entry name" value="NAD(P)-bd_dom_sf"/>
</dbReference>
<name>A0A1T4ZZ65_9SPHI</name>
<dbReference type="EMBL" id="FUYR01000001">
    <property type="protein sequence ID" value="SKB27673.1"/>
    <property type="molecule type" value="Genomic_DNA"/>
</dbReference>
<feature type="domain" description="NAD-dependent epimerase/dehydratase" evidence="1">
    <location>
        <begin position="3"/>
        <end position="219"/>
    </location>
</feature>
<dbReference type="InterPro" id="IPR050177">
    <property type="entry name" value="Lipid_A_modif_metabolic_enz"/>
</dbReference>
<dbReference type="RefSeq" id="WP_079700593.1">
    <property type="nucleotide sequence ID" value="NZ_FUYR01000001.1"/>
</dbReference>
<dbReference type="AlphaFoldDB" id="A0A1T4ZZ65"/>
<dbReference type="STRING" id="572036.SAMN05661099_0075"/>
<evidence type="ECO:0000313" key="2">
    <source>
        <dbReference type="EMBL" id="SKB27673.1"/>
    </source>
</evidence>
<dbReference type="SUPFAM" id="SSF51735">
    <property type="entry name" value="NAD(P)-binding Rossmann-fold domains"/>
    <property type="match status" value="1"/>
</dbReference>
<accession>A0A1T4ZZ65</accession>
<dbReference type="Pfam" id="PF01370">
    <property type="entry name" value="Epimerase"/>
    <property type="match status" value="1"/>
</dbReference>
<protein>
    <submittedName>
        <fullName evidence="2">Nucleoside-diphosphate-sugar epimerase</fullName>
    </submittedName>
</protein>
<dbReference type="InterPro" id="IPR001509">
    <property type="entry name" value="Epimerase_deHydtase"/>
</dbReference>
<evidence type="ECO:0000259" key="1">
    <source>
        <dbReference type="Pfam" id="PF01370"/>
    </source>
</evidence>
<gene>
    <name evidence="2" type="ORF">SAMN05661099_0075</name>
</gene>
<evidence type="ECO:0000313" key="3">
    <source>
        <dbReference type="Proteomes" id="UP000189981"/>
    </source>
</evidence>
<keyword evidence="3" id="KW-1185">Reference proteome</keyword>
<dbReference type="Gene3D" id="3.40.50.720">
    <property type="entry name" value="NAD(P)-binding Rossmann-like Domain"/>
    <property type="match status" value="1"/>
</dbReference>
<dbReference type="Proteomes" id="UP000189981">
    <property type="component" value="Unassembled WGS sequence"/>
</dbReference>
<dbReference type="PANTHER" id="PTHR43245">
    <property type="entry name" value="BIFUNCTIONAL POLYMYXIN RESISTANCE PROTEIN ARNA"/>
    <property type="match status" value="1"/>
</dbReference>
<proteinExistence type="predicted"/>
<sequence>MKIAITGANGFVGAALCRYFYKKGHEIQAIGNRERPNQNLLNIAKYIQADITELMEPINADVCIHAAALSSDTDTYKNLILSNVEGTLNVVEAAKNCGFFIHISSSSVYQFKNHPIKEEEASINADLSNYGETKLLAEDIVELEIPDHQKRLILRPRAIYGIGDRILLPRLLRLIKGKYLLCPFKKGTQSSLTHVDNLGYAIELYLDQKEKTPFQIFNITDEQPYFLRELALEFSSAVEKRQLLPISLPSSLMKILLLLNSKNNQASYISKPVLRSMSNNSVLDISKIKRELKYSPSKNFHNSCADIVHWVDNFGSAKSYMRQLSDAPWSITS</sequence>
<organism evidence="2 3">
    <name type="scientific">Daejeonella lutea</name>
    <dbReference type="NCBI Taxonomy" id="572036"/>
    <lineage>
        <taxon>Bacteria</taxon>
        <taxon>Pseudomonadati</taxon>
        <taxon>Bacteroidota</taxon>
        <taxon>Sphingobacteriia</taxon>
        <taxon>Sphingobacteriales</taxon>
        <taxon>Sphingobacteriaceae</taxon>
        <taxon>Daejeonella</taxon>
    </lineage>
</organism>
<reference evidence="3" key="1">
    <citation type="submission" date="2017-02" db="EMBL/GenBank/DDBJ databases">
        <authorList>
            <person name="Varghese N."/>
            <person name="Submissions S."/>
        </authorList>
    </citation>
    <scope>NUCLEOTIDE SEQUENCE [LARGE SCALE GENOMIC DNA]</scope>
    <source>
        <strain evidence="3">DSM 22385</strain>
    </source>
</reference>
<dbReference type="OrthoDB" id="9801785at2"/>